<organism evidence="1 2">
    <name type="scientific">Stigmatella erecta</name>
    <dbReference type="NCBI Taxonomy" id="83460"/>
    <lineage>
        <taxon>Bacteria</taxon>
        <taxon>Pseudomonadati</taxon>
        <taxon>Myxococcota</taxon>
        <taxon>Myxococcia</taxon>
        <taxon>Myxococcales</taxon>
        <taxon>Cystobacterineae</taxon>
        <taxon>Archangiaceae</taxon>
        <taxon>Stigmatella</taxon>
    </lineage>
</organism>
<evidence type="ECO:0000313" key="1">
    <source>
        <dbReference type="EMBL" id="SET80440.1"/>
    </source>
</evidence>
<name>A0A1I0H9X6_9BACT</name>
<accession>A0A1I0H9X6</accession>
<protein>
    <submittedName>
        <fullName evidence="1">Uncharacterized protein</fullName>
    </submittedName>
</protein>
<proteinExistence type="predicted"/>
<reference evidence="2" key="1">
    <citation type="submission" date="2016-10" db="EMBL/GenBank/DDBJ databases">
        <authorList>
            <person name="Varghese N."/>
            <person name="Submissions S."/>
        </authorList>
    </citation>
    <scope>NUCLEOTIDE SEQUENCE [LARGE SCALE GENOMIC DNA]</scope>
    <source>
        <strain evidence="2">DSM 16858</strain>
    </source>
</reference>
<dbReference type="AlphaFoldDB" id="A0A1I0H9X6"/>
<gene>
    <name evidence="1" type="ORF">SAMN05443639_104402</name>
</gene>
<keyword evidence="2" id="KW-1185">Reference proteome</keyword>
<dbReference type="Proteomes" id="UP000199181">
    <property type="component" value="Unassembled WGS sequence"/>
</dbReference>
<evidence type="ECO:0000313" key="2">
    <source>
        <dbReference type="Proteomes" id="UP000199181"/>
    </source>
</evidence>
<sequence length="282" mass="30491">MTLGLLPYSSVSGCWLPLLLLGGLLSACGAGLEQRAARRTYAQSLDSETSACMRNPALCPRVPGKGVGAASGRQRPAELGSSLAAGLRILDAALQKRIDQVMSECALKADFEVNERYFAGNPTSQQCAQVMGSDAQGNPVTRAMLLGREKHQVALECVRDALNQLRPGGFSLNQRYRFNKDSGAWEPLSERGVEGLLRAGGQGLIGTLEPDAVIHTGTPAEVLDVYDFKFPCPGSNVATWRPYARGHPYYPAHQGQMYEKAFGVNPGRVAPRWGVRRLHEKP</sequence>
<dbReference type="EMBL" id="FOIJ01000004">
    <property type="protein sequence ID" value="SET80440.1"/>
    <property type="molecule type" value="Genomic_DNA"/>
</dbReference>